<keyword evidence="18" id="KW-0458">Lysosome</keyword>
<proteinExistence type="predicted"/>
<keyword evidence="24" id="KW-1185">Reference proteome</keyword>
<evidence type="ECO:0000256" key="4">
    <source>
        <dbReference type="ARBA" id="ARBA00004613"/>
    </source>
</evidence>
<evidence type="ECO:0000256" key="2">
    <source>
        <dbReference type="ARBA" id="ARBA00004371"/>
    </source>
</evidence>
<keyword evidence="6" id="KW-0964">Secreted</keyword>
<evidence type="ECO:0000256" key="9">
    <source>
        <dbReference type="ARBA" id="ARBA00022723"/>
    </source>
</evidence>
<evidence type="ECO:0000256" key="21">
    <source>
        <dbReference type="SAM" id="SignalP"/>
    </source>
</evidence>
<dbReference type="Pfam" id="PF04389">
    <property type="entry name" value="Peptidase_M28"/>
    <property type="match status" value="1"/>
</dbReference>
<feature type="signal peptide" evidence="21">
    <location>
        <begin position="1"/>
        <end position="23"/>
    </location>
</feature>
<dbReference type="PANTHER" id="PTHR12053">
    <property type="entry name" value="PROTEASE FAMILY M28 PLASMA GLUTAMATE CARBOXYPEPTIDASE-RELATED"/>
    <property type="match status" value="1"/>
</dbReference>
<evidence type="ECO:0000256" key="15">
    <source>
        <dbReference type="ARBA" id="ARBA00023049"/>
    </source>
</evidence>
<dbReference type="InterPro" id="IPR006311">
    <property type="entry name" value="TAT_signal"/>
</dbReference>
<comment type="subunit">
    <text evidence="19">Homodimer. The monomeric form is inactive while the homodimer is active.</text>
</comment>
<evidence type="ECO:0000256" key="3">
    <source>
        <dbReference type="ARBA" id="ARBA00004555"/>
    </source>
</evidence>
<evidence type="ECO:0000259" key="22">
    <source>
        <dbReference type="Pfam" id="PF04389"/>
    </source>
</evidence>
<gene>
    <name evidence="23" type="ORF">KZ820_14175</name>
</gene>
<evidence type="ECO:0000256" key="12">
    <source>
        <dbReference type="ARBA" id="ARBA00022824"/>
    </source>
</evidence>
<keyword evidence="7" id="KW-0121">Carboxypeptidase</keyword>
<dbReference type="PROSITE" id="PS51318">
    <property type="entry name" value="TAT"/>
    <property type="match status" value="1"/>
</dbReference>
<comment type="caution">
    <text evidence="23">The sequence shown here is derived from an EMBL/GenBank/DDBJ whole genome shotgun (WGS) entry which is preliminary data.</text>
</comment>
<keyword evidence="14" id="KW-0333">Golgi apparatus</keyword>
<evidence type="ECO:0000313" key="24">
    <source>
        <dbReference type="Proteomes" id="UP000759103"/>
    </source>
</evidence>
<dbReference type="Gene3D" id="3.50.30.30">
    <property type="match status" value="1"/>
</dbReference>
<evidence type="ECO:0000256" key="8">
    <source>
        <dbReference type="ARBA" id="ARBA00022670"/>
    </source>
</evidence>
<dbReference type="Gene3D" id="3.40.630.10">
    <property type="entry name" value="Zn peptidases"/>
    <property type="match status" value="1"/>
</dbReference>
<evidence type="ECO:0000256" key="17">
    <source>
        <dbReference type="ARBA" id="ARBA00023180"/>
    </source>
</evidence>
<dbReference type="SUPFAM" id="SSF53187">
    <property type="entry name" value="Zn-dependent exopeptidases"/>
    <property type="match status" value="1"/>
</dbReference>
<accession>A0ABS7BQL4</accession>
<evidence type="ECO:0000256" key="5">
    <source>
        <dbReference type="ARBA" id="ARBA00014116"/>
    </source>
</evidence>
<dbReference type="InterPro" id="IPR007484">
    <property type="entry name" value="Peptidase_M28"/>
</dbReference>
<keyword evidence="8" id="KW-0645">Protease</keyword>
<evidence type="ECO:0000256" key="7">
    <source>
        <dbReference type="ARBA" id="ARBA00022645"/>
    </source>
</evidence>
<keyword evidence="10 21" id="KW-0732">Signal</keyword>
<evidence type="ECO:0000256" key="19">
    <source>
        <dbReference type="ARBA" id="ARBA00025833"/>
    </source>
</evidence>
<name>A0ABS7BQL4_9SPHN</name>
<evidence type="ECO:0000256" key="11">
    <source>
        <dbReference type="ARBA" id="ARBA00022801"/>
    </source>
</evidence>
<keyword evidence="17" id="KW-0325">Glycoprotein</keyword>
<evidence type="ECO:0000256" key="18">
    <source>
        <dbReference type="ARBA" id="ARBA00023228"/>
    </source>
</evidence>
<evidence type="ECO:0000256" key="10">
    <source>
        <dbReference type="ARBA" id="ARBA00022729"/>
    </source>
</evidence>
<protein>
    <recommendedName>
        <fullName evidence="5">Carboxypeptidase Q</fullName>
    </recommendedName>
    <alternativeName>
        <fullName evidence="20">Plasma glutamate carboxypeptidase</fullName>
    </alternativeName>
</protein>
<keyword evidence="15" id="KW-0482">Metalloprotease</keyword>
<dbReference type="InterPro" id="IPR039866">
    <property type="entry name" value="CPQ"/>
</dbReference>
<keyword evidence="9" id="KW-0479">Metal-binding</keyword>
<dbReference type="PANTHER" id="PTHR12053:SF3">
    <property type="entry name" value="CARBOXYPEPTIDASE Q"/>
    <property type="match status" value="1"/>
</dbReference>
<evidence type="ECO:0000256" key="16">
    <source>
        <dbReference type="ARBA" id="ARBA00023145"/>
    </source>
</evidence>
<keyword evidence="12" id="KW-0256">Endoplasmic reticulum</keyword>
<feature type="chain" id="PRO_5045168190" description="Carboxypeptidase Q" evidence="21">
    <location>
        <begin position="24"/>
        <end position="474"/>
    </location>
</feature>
<sequence length="474" mass="49172">MNRSPHRIAALASSALAALVALAAPAVAQHAVPRAPAAVAPEVAALRDAALKDELAYELVEGLTTEIGQRLAATDAEARARDWAVKKLTALGFSNVRAEPFTMPLWLRGEEEAEIVAPFPQKLKLVALGHSAATPPKGITAELVVFPTYGDLVAAPAGSLRGKIAYVGNSMQPTQDGSGYGANGVARFNGPGVAASKGAAAIVIRSIGTDTHRLPHTGTTDFPEGVKPIPAAALSVPDATLIERMAQRGQPIRMHLLLTPRSPGPSQSGNVIAEVPGTDPRAGVVLVGGHLDSWDLATGAIDDASGVAITAAAAKRILDSGHRPRRTIRVVWFGAEEVGGLGGAAYAERHGKERHAIAAESDFGADRVWRFETMLPETATAVGDRLASALAPLGIVRGAGKAGDGTDIAATIATGVAGVDLNQSGLRYFDTHHTPDDTLERVDPEQLRQNVAAWTTMLAVVADAPEEIGPVPRS</sequence>
<keyword evidence="13" id="KW-0862">Zinc</keyword>
<comment type="subcellular location">
    <subcellularLocation>
        <location evidence="1">Endoplasmic reticulum</location>
    </subcellularLocation>
    <subcellularLocation>
        <location evidence="3">Golgi apparatus</location>
    </subcellularLocation>
    <subcellularLocation>
        <location evidence="2">Lysosome</location>
    </subcellularLocation>
    <subcellularLocation>
        <location evidence="4">Secreted</location>
    </subcellularLocation>
</comment>
<reference evidence="23 24" key="1">
    <citation type="submission" date="2021-07" db="EMBL/GenBank/DDBJ databases">
        <title>Sphingomonas sp.</title>
        <authorList>
            <person name="Feng G."/>
            <person name="Li J."/>
            <person name="Pan M."/>
        </authorList>
    </citation>
    <scope>NUCLEOTIDE SEQUENCE [LARGE SCALE GENOMIC DNA]</scope>
    <source>
        <strain evidence="23 24">RRHST34</strain>
    </source>
</reference>
<dbReference type="RefSeq" id="WP_219749268.1">
    <property type="nucleotide sequence ID" value="NZ_JAHXZN010000005.1"/>
</dbReference>
<keyword evidence="11" id="KW-0378">Hydrolase</keyword>
<organism evidence="23 24">
    <name type="scientific">Sphingomonas citri</name>
    <dbReference type="NCBI Taxonomy" id="2862499"/>
    <lineage>
        <taxon>Bacteria</taxon>
        <taxon>Pseudomonadati</taxon>
        <taxon>Pseudomonadota</taxon>
        <taxon>Alphaproteobacteria</taxon>
        <taxon>Sphingomonadales</taxon>
        <taxon>Sphingomonadaceae</taxon>
        <taxon>Sphingomonas</taxon>
    </lineage>
</organism>
<keyword evidence="16" id="KW-0865">Zymogen</keyword>
<evidence type="ECO:0000256" key="13">
    <source>
        <dbReference type="ARBA" id="ARBA00022833"/>
    </source>
</evidence>
<feature type="domain" description="Peptidase M28" evidence="22">
    <location>
        <begin position="270"/>
        <end position="454"/>
    </location>
</feature>
<evidence type="ECO:0000313" key="23">
    <source>
        <dbReference type="EMBL" id="MBW6531886.1"/>
    </source>
</evidence>
<dbReference type="Proteomes" id="UP000759103">
    <property type="component" value="Unassembled WGS sequence"/>
</dbReference>
<evidence type="ECO:0000256" key="14">
    <source>
        <dbReference type="ARBA" id="ARBA00023034"/>
    </source>
</evidence>
<evidence type="ECO:0000256" key="1">
    <source>
        <dbReference type="ARBA" id="ARBA00004240"/>
    </source>
</evidence>
<evidence type="ECO:0000256" key="20">
    <source>
        <dbReference type="ARBA" id="ARBA00033328"/>
    </source>
</evidence>
<evidence type="ECO:0000256" key="6">
    <source>
        <dbReference type="ARBA" id="ARBA00022525"/>
    </source>
</evidence>
<dbReference type="EMBL" id="JAHXZN010000005">
    <property type="protein sequence ID" value="MBW6531886.1"/>
    <property type="molecule type" value="Genomic_DNA"/>
</dbReference>